<gene>
    <name evidence="2" type="ORF">DARMORV10_A05P22140.1</name>
</gene>
<dbReference type="Proteomes" id="UP001295469">
    <property type="component" value="Chromosome A05"/>
</dbReference>
<evidence type="ECO:0000256" key="1">
    <source>
        <dbReference type="SAM" id="MobiDB-lite"/>
    </source>
</evidence>
<feature type="region of interest" description="Disordered" evidence="1">
    <location>
        <begin position="55"/>
        <end position="101"/>
    </location>
</feature>
<dbReference type="PANTHER" id="PTHR33220">
    <property type="entry name" value="BNAA09G04420D PROTEIN"/>
    <property type="match status" value="1"/>
</dbReference>
<organism evidence="2">
    <name type="scientific">Brassica napus</name>
    <name type="common">Rape</name>
    <dbReference type="NCBI Taxonomy" id="3708"/>
    <lineage>
        <taxon>Eukaryota</taxon>
        <taxon>Viridiplantae</taxon>
        <taxon>Streptophyta</taxon>
        <taxon>Embryophyta</taxon>
        <taxon>Tracheophyta</taxon>
        <taxon>Spermatophyta</taxon>
        <taxon>Magnoliopsida</taxon>
        <taxon>eudicotyledons</taxon>
        <taxon>Gunneridae</taxon>
        <taxon>Pentapetalae</taxon>
        <taxon>rosids</taxon>
        <taxon>malvids</taxon>
        <taxon>Brassicales</taxon>
        <taxon>Brassicaceae</taxon>
        <taxon>Brassiceae</taxon>
        <taxon>Brassica</taxon>
    </lineage>
</organism>
<dbReference type="PANTHER" id="PTHR33220:SF5">
    <property type="entry name" value="RRNA INTRON-ENCODED HOMING ENDONUCLEASE"/>
    <property type="match status" value="1"/>
</dbReference>
<proteinExistence type="predicted"/>
<protein>
    <submittedName>
        <fullName evidence="2">(rape) hypothetical protein</fullName>
    </submittedName>
</protein>
<evidence type="ECO:0000313" key="2">
    <source>
        <dbReference type="EMBL" id="CAF2098282.1"/>
    </source>
</evidence>
<reference evidence="2" key="1">
    <citation type="submission" date="2021-01" db="EMBL/GenBank/DDBJ databases">
        <authorList>
            <consortium name="Genoscope - CEA"/>
            <person name="William W."/>
        </authorList>
    </citation>
    <scope>NUCLEOTIDE SEQUENCE</scope>
</reference>
<accession>A0A816TLH3</accession>
<sequence length="117" mass="12884">MKNVAKCDTWCELQNPVNHRVFERKLRPKPSSQGHVCLGDARIVLTCSGEFSSRHIVKRSGPKALDDPKSSTRPQRSVLNDGLGPSSWKGAPERVRAPSCPGPCRTTRCCLRVGLFA</sequence>
<dbReference type="EMBL" id="HG994359">
    <property type="protein sequence ID" value="CAF2098282.1"/>
    <property type="molecule type" value="Genomic_DNA"/>
</dbReference>
<dbReference type="AlphaFoldDB" id="A0A816TLH3"/>
<name>A0A816TLH3_BRANA</name>